<evidence type="ECO:0000313" key="2">
    <source>
        <dbReference type="EMBL" id="GGZ88006.1"/>
    </source>
</evidence>
<keyword evidence="1" id="KW-0732">Signal</keyword>
<evidence type="ECO:0008006" key="4">
    <source>
        <dbReference type="Google" id="ProtNLM"/>
    </source>
</evidence>
<name>A0A918R5I5_9FLAO</name>
<proteinExistence type="predicted"/>
<reference evidence="2" key="1">
    <citation type="journal article" date="2014" name="Int. J. Syst. Evol. Microbiol.">
        <title>Complete genome sequence of Corynebacterium casei LMG S-19264T (=DSM 44701T), isolated from a smear-ripened cheese.</title>
        <authorList>
            <consortium name="US DOE Joint Genome Institute (JGI-PGF)"/>
            <person name="Walter F."/>
            <person name="Albersmeier A."/>
            <person name="Kalinowski J."/>
            <person name="Ruckert C."/>
        </authorList>
    </citation>
    <scope>NUCLEOTIDE SEQUENCE</scope>
    <source>
        <strain evidence="2">KCTC 12710</strain>
    </source>
</reference>
<comment type="caution">
    <text evidence="2">The sequence shown here is derived from an EMBL/GenBank/DDBJ whole genome shotgun (WGS) entry which is preliminary data.</text>
</comment>
<feature type="chain" id="PRO_5037136916" description="CBM-cenC domain-containing protein" evidence="1">
    <location>
        <begin position="23"/>
        <end position="523"/>
    </location>
</feature>
<evidence type="ECO:0000256" key="1">
    <source>
        <dbReference type="SAM" id="SignalP"/>
    </source>
</evidence>
<dbReference type="EMBL" id="BMWZ01000006">
    <property type="protein sequence ID" value="GGZ88006.1"/>
    <property type="molecule type" value="Genomic_DNA"/>
</dbReference>
<accession>A0A918R5I5</accession>
<evidence type="ECO:0000313" key="3">
    <source>
        <dbReference type="Proteomes" id="UP000636004"/>
    </source>
</evidence>
<dbReference type="Gene3D" id="2.60.120.260">
    <property type="entry name" value="Galactose-binding domain-like"/>
    <property type="match status" value="1"/>
</dbReference>
<gene>
    <name evidence="2" type="ORF">GCM10007028_27880</name>
</gene>
<dbReference type="PROSITE" id="PS51257">
    <property type="entry name" value="PROKAR_LIPOPROTEIN"/>
    <property type="match status" value="1"/>
</dbReference>
<dbReference type="InterPro" id="IPR008979">
    <property type="entry name" value="Galactose-bd-like_sf"/>
</dbReference>
<protein>
    <recommendedName>
        <fullName evidence="4">CBM-cenC domain-containing protein</fullName>
    </recommendedName>
</protein>
<dbReference type="SUPFAM" id="SSF49785">
    <property type="entry name" value="Galactose-binding domain-like"/>
    <property type="match status" value="1"/>
</dbReference>
<dbReference type="RefSeq" id="WP_189361720.1">
    <property type="nucleotide sequence ID" value="NZ_BMWZ01000006.1"/>
</dbReference>
<organism evidence="2 3">
    <name type="scientific">Algibacter mikhailovii</name>
    <dbReference type="NCBI Taxonomy" id="425498"/>
    <lineage>
        <taxon>Bacteria</taxon>
        <taxon>Pseudomonadati</taxon>
        <taxon>Bacteroidota</taxon>
        <taxon>Flavobacteriia</taxon>
        <taxon>Flavobacteriales</taxon>
        <taxon>Flavobacteriaceae</taxon>
        <taxon>Algibacter</taxon>
    </lineage>
</organism>
<reference evidence="2" key="2">
    <citation type="submission" date="2020-09" db="EMBL/GenBank/DDBJ databases">
        <authorList>
            <person name="Sun Q."/>
            <person name="Kim S."/>
        </authorList>
    </citation>
    <scope>NUCLEOTIDE SEQUENCE</scope>
    <source>
        <strain evidence="2">KCTC 12710</strain>
    </source>
</reference>
<dbReference type="AlphaFoldDB" id="A0A918R5I5"/>
<dbReference type="Proteomes" id="UP000636004">
    <property type="component" value="Unassembled WGS sequence"/>
</dbReference>
<feature type="signal peptide" evidence="1">
    <location>
        <begin position="1"/>
        <end position="22"/>
    </location>
</feature>
<sequence>MKNKLIYLGFVIAFITAFTACSRTDYEAPNSFADVNWYTTAFRQEVQGVGINDYASFSDLSQGAISHTWTIEESSAFLKGPIKNQDSVYEQFIIEPRFTESTDNTVHVLFTESGIRTIRLYNVFNDSVSYRGADDFVFPAKEEGGKWIIDTTFVVDVYDTIVPQILIRQNGIVVPHESETDVITVEAGSQLEFVDVTTTGRPNTRVWNVAGITNLDSLAVIQLNQLGEFKGNLNLSRQGPNIPGDFENYKIPATFNVIPSSLPFKVTPEDIVELENQTIVLPFSGEFAPITVDPSASFTVTVNGTPFTIASTALNPSDATKLEIKLQDQIYRSDAITVSYDGTAALESADTRIAETFTDLPVSMFQHEVIKFDFDDGGVNWTPEAGNLPTTAIEVSSEQAASGSNSLKIAADEKGNWSAFENIVDVFTLEAGVQIQYEYNVYKAPGTSINFLAPWINNAGGTVTQFWHNLIQGVADETWTTIRAPKKWAPPATGNDFYVYFRHNGSGTIYIDDLRILIVDDRP</sequence>
<keyword evidence="3" id="KW-1185">Reference proteome</keyword>